<dbReference type="CDD" id="cd06582">
    <property type="entry name" value="TM_PBP1_LivH_like"/>
    <property type="match status" value="1"/>
</dbReference>
<dbReference type="InterPro" id="IPR052157">
    <property type="entry name" value="BCAA_transport_permease"/>
</dbReference>
<feature type="transmembrane region" description="Helical" evidence="9">
    <location>
        <begin position="142"/>
        <end position="166"/>
    </location>
</feature>
<keyword evidence="4 9" id="KW-0812">Transmembrane</keyword>
<keyword evidence="7 9" id="KW-0472">Membrane</keyword>
<comment type="caution">
    <text evidence="10">The sequence shown here is derived from an EMBL/GenBank/DDBJ whole genome shotgun (WGS) entry which is preliminary data.</text>
</comment>
<dbReference type="Pfam" id="PF02653">
    <property type="entry name" value="BPD_transp_2"/>
    <property type="match status" value="1"/>
</dbReference>
<comment type="subcellular location">
    <subcellularLocation>
        <location evidence="1">Cell membrane</location>
        <topology evidence="1">Multi-pass membrane protein</topology>
    </subcellularLocation>
</comment>
<name>A0ABQ0H6U4_9HYPH</name>
<evidence type="ECO:0000256" key="8">
    <source>
        <dbReference type="ARBA" id="ARBA00037998"/>
    </source>
</evidence>
<evidence type="ECO:0000313" key="10">
    <source>
        <dbReference type="EMBL" id="GAB1584652.1"/>
    </source>
</evidence>
<keyword evidence="5" id="KW-0029">Amino-acid transport</keyword>
<feature type="transmembrane region" description="Helical" evidence="9">
    <location>
        <begin position="272"/>
        <end position="289"/>
    </location>
</feature>
<feature type="transmembrane region" description="Helical" evidence="9">
    <location>
        <begin position="104"/>
        <end position="122"/>
    </location>
</feature>
<keyword evidence="11" id="KW-1185">Reference proteome</keyword>
<evidence type="ECO:0000256" key="7">
    <source>
        <dbReference type="ARBA" id="ARBA00023136"/>
    </source>
</evidence>
<dbReference type="Proteomes" id="UP001628091">
    <property type="component" value="Unassembled WGS sequence"/>
</dbReference>
<dbReference type="PANTHER" id="PTHR11795">
    <property type="entry name" value="BRANCHED-CHAIN AMINO ACID TRANSPORT SYSTEM PERMEASE PROTEIN LIVH"/>
    <property type="match status" value="1"/>
</dbReference>
<feature type="transmembrane region" description="Helical" evidence="9">
    <location>
        <begin position="187"/>
        <end position="213"/>
    </location>
</feature>
<organism evidence="10 11">
    <name type="scientific">Phyllobacterium phragmitis</name>
    <dbReference type="NCBI Taxonomy" id="2670329"/>
    <lineage>
        <taxon>Bacteria</taxon>
        <taxon>Pseudomonadati</taxon>
        <taxon>Pseudomonadota</taxon>
        <taxon>Alphaproteobacteria</taxon>
        <taxon>Hyphomicrobiales</taxon>
        <taxon>Phyllobacteriaceae</taxon>
        <taxon>Phyllobacterium</taxon>
    </lineage>
</organism>
<evidence type="ECO:0000256" key="5">
    <source>
        <dbReference type="ARBA" id="ARBA00022970"/>
    </source>
</evidence>
<dbReference type="EMBL" id="BAAFZP010000002">
    <property type="protein sequence ID" value="GAB1584652.1"/>
    <property type="molecule type" value="Genomic_DNA"/>
</dbReference>
<evidence type="ECO:0000256" key="9">
    <source>
        <dbReference type="SAM" id="Phobius"/>
    </source>
</evidence>
<evidence type="ECO:0000256" key="6">
    <source>
        <dbReference type="ARBA" id="ARBA00022989"/>
    </source>
</evidence>
<evidence type="ECO:0000256" key="4">
    <source>
        <dbReference type="ARBA" id="ARBA00022692"/>
    </source>
</evidence>
<proteinExistence type="inferred from homology"/>
<feature type="transmembrane region" description="Helical" evidence="9">
    <location>
        <begin position="40"/>
        <end position="61"/>
    </location>
</feature>
<gene>
    <name evidence="10" type="ORF">PPNSA23_45950</name>
</gene>
<evidence type="ECO:0000256" key="3">
    <source>
        <dbReference type="ARBA" id="ARBA00022475"/>
    </source>
</evidence>
<evidence type="ECO:0000313" key="11">
    <source>
        <dbReference type="Proteomes" id="UP001628091"/>
    </source>
</evidence>
<protein>
    <submittedName>
        <fullName evidence="10">Branched-chain amino acid ABC transporter permease</fullName>
    </submittedName>
</protein>
<dbReference type="PANTHER" id="PTHR11795:SF445">
    <property type="entry name" value="AMINO ACID ABC TRANSPORTER PERMEASE PROTEIN"/>
    <property type="match status" value="1"/>
</dbReference>
<evidence type="ECO:0000256" key="1">
    <source>
        <dbReference type="ARBA" id="ARBA00004651"/>
    </source>
</evidence>
<accession>A0ABQ0H6U4</accession>
<feature type="transmembrane region" description="Helical" evidence="9">
    <location>
        <begin position="67"/>
        <end position="92"/>
    </location>
</feature>
<reference evidence="10 11" key="1">
    <citation type="submission" date="2024-10" db="EMBL/GenBank/DDBJ databases">
        <title>Isolation, draft genome sequencing and identification of Phyllobacterium sp. NSA23, isolated from leaf soil.</title>
        <authorList>
            <person name="Akita H."/>
        </authorList>
    </citation>
    <scope>NUCLEOTIDE SEQUENCE [LARGE SCALE GENOMIC DNA]</scope>
    <source>
        <strain evidence="10 11">NSA23</strain>
    </source>
</reference>
<sequence>MGYFLQLLASGLHVGALFALLAYAYVLVHGLTGRTDLSYGAVFAFSGQSFILATGFGWSVLWLTLPVALSFAALVTLAACMLLAVVVARYIYQPLAQAPRTSMLVASLGFALFLVELSRLSAESRDYWLPPILSSPVHVLGPTVPVTLTQLQAIEIAAVAIIIGLYQFALEKTAAGRIWRSVSDDPLAAAFCGIDCAFVRTASLLASYALVALTGFLAALHYGSINFSTGLIFSLKILFVTVVGGFRSPLHAAFGAMAVGMIDVFWKGYFSLLWSDAAVFVLLVFLLVVRKPPEPARM</sequence>
<feature type="transmembrane region" description="Helical" evidence="9">
    <location>
        <begin position="219"/>
        <end position="243"/>
    </location>
</feature>
<comment type="similarity">
    <text evidence="8">Belongs to the binding-protein-dependent transport system permease family. LivHM subfamily.</text>
</comment>
<keyword evidence="6 9" id="KW-1133">Transmembrane helix</keyword>
<keyword evidence="3" id="KW-1003">Cell membrane</keyword>
<keyword evidence="2" id="KW-0813">Transport</keyword>
<dbReference type="RefSeq" id="WP_407867027.1">
    <property type="nucleotide sequence ID" value="NZ_BAAFZP010000002.1"/>
</dbReference>
<dbReference type="InterPro" id="IPR001851">
    <property type="entry name" value="ABC_transp_permease"/>
</dbReference>
<evidence type="ECO:0000256" key="2">
    <source>
        <dbReference type="ARBA" id="ARBA00022448"/>
    </source>
</evidence>
<feature type="transmembrane region" description="Helical" evidence="9">
    <location>
        <begin position="6"/>
        <end position="28"/>
    </location>
</feature>